<feature type="binding site" evidence="3">
    <location>
        <position position="331"/>
    </location>
    <ligand>
        <name>CTP</name>
        <dbReference type="ChEBI" id="CHEBI:37563"/>
    </ligand>
</feature>
<evidence type="ECO:0000256" key="4">
    <source>
        <dbReference type="RuleBase" id="RU364078"/>
    </source>
</evidence>
<feature type="region of interest" description="Phosphopantothenoylcysteine decarboxylase" evidence="3">
    <location>
        <begin position="1"/>
        <end position="196"/>
    </location>
</feature>
<dbReference type="Pfam" id="PF02441">
    <property type="entry name" value="Flavoprotein"/>
    <property type="match status" value="1"/>
</dbReference>
<dbReference type="EC" id="6.3.2.5" evidence="3"/>
<feature type="domain" description="DNA/pantothenate metabolism flavoprotein C-terminal" evidence="6">
    <location>
        <begin position="192"/>
        <end position="403"/>
    </location>
</feature>
<keyword evidence="3" id="KW-0460">Magnesium</keyword>
<feature type="binding site" evidence="3">
    <location>
        <position position="347"/>
    </location>
    <ligand>
        <name>CTP</name>
        <dbReference type="ChEBI" id="CHEBI:37563"/>
    </ligand>
</feature>
<dbReference type="InterPro" id="IPR035929">
    <property type="entry name" value="CoaB-like_sf"/>
</dbReference>
<dbReference type="GO" id="GO:0071513">
    <property type="term" value="C:phosphopantothenoylcysteine decarboxylase complex"/>
    <property type="evidence" value="ECO:0007669"/>
    <property type="project" value="TreeGrafter"/>
</dbReference>
<feature type="domain" description="Flavoprotein" evidence="5">
    <location>
        <begin position="7"/>
        <end position="182"/>
    </location>
</feature>
<protein>
    <recommendedName>
        <fullName evidence="3">Coenzyme A biosynthesis bifunctional protein CoaBC</fullName>
    </recommendedName>
    <alternativeName>
        <fullName evidence="3">DNA/pantothenate metabolism flavoprotein</fullName>
    </alternativeName>
    <alternativeName>
        <fullName evidence="3">Phosphopantothenoylcysteine synthetase/decarboxylase</fullName>
        <shortName evidence="3">PPCS-PPCDC</shortName>
    </alternativeName>
    <domain>
        <recommendedName>
            <fullName evidence="3">Phosphopantothenoylcysteine decarboxylase</fullName>
            <shortName evidence="3">PPC decarboxylase</shortName>
            <shortName evidence="3">PPC-DC</shortName>
            <ecNumber evidence="3">4.1.1.36</ecNumber>
        </recommendedName>
        <alternativeName>
            <fullName evidence="3">CoaC</fullName>
        </alternativeName>
    </domain>
    <domain>
        <recommendedName>
            <fullName evidence="3">Phosphopantothenate--cysteine ligase</fullName>
            <ecNumber evidence="3">6.3.2.5</ecNumber>
        </recommendedName>
        <alternativeName>
            <fullName evidence="3">CoaB</fullName>
        </alternativeName>
        <alternativeName>
            <fullName evidence="3">Phosphopantothenoylcysteine synthetase</fullName>
            <shortName evidence="3">PPC synthetase</shortName>
            <shortName evidence="3">PPC-S</shortName>
        </alternativeName>
    </domain>
</protein>
<dbReference type="Gene3D" id="3.40.50.1950">
    <property type="entry name" value="Flavin prenyltransferase-like"/>
    <property type="match status" value="1"/>
</dbReference>
<dbReference type="GO" id="GO:0046872">
    <property type="term" value="F:metal ion binding"/>
    <property type="evidence" value="ECO:0007669"/>
    <property type="project" value="UniProtKB-KW"/>
</dbReference>
<dbReference type="InterPro" id="IPR007085">
    <property type="entry name" value="DNA/pantothenate-metab_flavo_C"/>
</dbReference>
<comment type="similarity">
    <text evidence="3 4">In the C-terminal section; belongs to the PPC synthetase family.</text>
</comment>
<dbReference type="GO" id="GO:0015941">
    <property type="term" value="P:pantothenate catabolic process"/>
    <property type="evidence" value="ECO:0007669"/>
    <property type="project" value="InterPro"/>
</dbReference>
<dbReference type="HAMAP" id="MF_02225">
    <property type="entry name" value="CoaBC"/>
    <property type="match status" value="1"/>
</dbReference>
<gene>
    <name evidence="3 7" type="primary">coaBC</name>
    <name evidence="7" type="ordered locus">RIEPE_0031</name>
</gene>
<comment type="catalytic activity">
    <reaction evidence="3 4">
        <text>(R)-4'-phosphopantothenate + L-cysteine + CTP = N-[(R)-4-phosphopantothenoyl]-L-cysteine + CMP + diphosphate + H(+)</text>
        <dbReference type="Rhea" id="RHEA:19397"/>
        <dbReference type="ChEBI" id="CHEBI:10986"/>
        <dbReference type="ChEBI" id="CHEBI:15378"/>
        <dbReference type="ChEBI" id="CHEBI:33019"/>
        <dbReference type="ChEBI" id="CHEBI:35235"/>
        <dbReference type="ChEBI" id="CHEBI:37563"/>
        <dbReference type="ChEBI" id="CHEBI:59458"/>
        <dbReference type="ChEBI" id="CHEBI:60377"/>
        <dbReference type="EC" id="6.3.2.5"/>
    </reaction>
</comment>
<dbReference type="Gene3D" id="3.40.50.10300">
    <property type="entry name" value="CoaB-like"/>
    <property type="match status" value="1"/>
</dbReference>
<feature type="binding site" evidence="3">
    <location>
        <position position="285"/>
    </location>
    <ligand>
        <name>CTP</name>
        <dbReference type="ChEBI" id="CHEBI:37563"/>
    </ligand>
</feature>
<organism evidence="7 8">
    <name type="scientific">Riesia pediculicola (strain USDA)</name>
    <dbReference type="NCBI Taxonomy" id="515618"/>
    <lineage>
        <taxon>Bacteria</taxon>
        <taxon>Pseudomonadati</taxon>
        <taxon>Pseudomonadota</taxon>
        <taxon>Gammaproteobacteria</taxon>
        <taxon>Enterobacterales</taxon>
        <taxon>Enterobacteriaceae</taxon>
        <taxon>Candidatus Riesia</taxon>
    </lineage>
</organism>
<name>D4G7K4_RIEPU</name>
<dbReference type="GO" id="GO:0004632">
    <property type="term" value="F:phosphopantothenate--cysteine ligase activity"/>
    <property type="evidence" value="ECO:0007669"/>
    <property type="project" value="UniProtKB-UniRule"/>
</dbReference>
<dbReference type="Pfam" id="PF04127">
    <property type="entry name" value="DFP"/>
    <property type="match status" value="1"/>
</dbReference>
<feature type="region of interest" description="Phosphopantothenate--cysteine ligase" evidence="3">
    <location>
        <begin position="197"/>
        <end position="413"/>
    </location>
</feature>
<comment type="function">
    <text evidence="4">Catalyzes two steps in the biosynthesis of coenzyme A. In the first step cysteine is conjugated to 4'-phosphopantothenate to form 4-phosphopantothenoylcysteine, in the latter compound is decarboxylated to form 4'-phosphopantotheine.</text>
</comment>
<comment type="caution">
    <text evidence="3">Lacks conserved residue(s) required for the propagation of feature annotation.</text>
</comment>
<dbReference type="RefSeq" id="WP_013087879.1">
    <property type="nucleotide sequence ID" value="NC_014109.1"/>
</dbReference>
<dbReference type="STRING" id="515618.RIEPE_0031"/>
<dbReference type="InterPro" id="IPR036551">
    <property type="entry name" value="Flavin_trans-like"/>
</dbReference>
<comment type="catalytic activity">
    <reaction evidence="3 4">
        <text>N-[(R)-4-phosphopantothenoyl]-L-cysteine + H(+) = (R)-4'-phosphopantetheine + CO2</text>
        <dbReference type="Rhea" id="RHEA:16793"/>
        <dbReference type="ChEBI" id="CHEBI:15378"/>
        <dbReference type="ChEBI" id="CHEBI:16526"/>
        <dbReference type="ChEBI" id="CHEBI:59458"/>
        <dbReference type="ChEBI" id="CHEBI:61723"/>
        <dbReference type="EC" id="4.1.1.36"/>
    </reaction>
</comment>
<comment type="pathway">
    <text evidence="3 4">Cofactor biosynthesis; coenzyme A biosynthesis; CoA from (R)-pantothenate: step 3/5.</text>
</comment>
<comment type="cofactor">
    <cofactor evidence="3">
        <name>FMN</name>
        <dbReference type="ChEBI" id="CHEBI:58210"/>
    </cofactor>
    <text evidence="3">Binds 1 FMN per subunit.</text>
</comment>
<reference evidence="7" key="1">
    <citation type="submission" date="2008-05" db="EMBL/GenBank/DDBJ databases">
        <title>Genome sequence of Riesia pediculicola USDA.</title>
        <authorList>
            <person name="Kirkness E.F."/>
        </authorList>
    </citation>
    <scope>NUCLEOTIDE SEQUENCE [LARGE SCALE GENOMIC DNA]</scope>
    <source>
        <strain evidence="7">USDA</strain>
    </source>
</reference>
<dbReference type="KEGG" id="rip:RIEPE_0031"/>
<keyword evidence="8" id="KW-1185">Reference proteome</keyword>
<feature type="active site" description="Proton donor" evidence="3">
    <location>
        <position position="164"/>
    </location>
</feature>
<keyword evidence="1 3" id="KW-0210">Decarboxylase</keyword>
<dbReference type="AlphaFoldDB" id="D4G7K4"/>
<comment type="similarity">
    <text evidence="3 4">In the N-terminal section; belongs to the HFCD (homo-oligomeric flavin containing Cys decarboxylase) superfamily.</text>
</comment>
<evidence type="ECO:0000259" key="5">
    <source>
        <dbReference type="Pfam" id="PF02441"/>
    </source>
</evidence>
<keyword evidence="2 3" id="KW-0456">Lyase</keyword>
<keyword evidence="3 4" id="KW-0288">FMN</keyword>
<dbReference type="EMBL" id="CP001085">
    <property type="protein sequence ID" value="ADD79902.1"/>
    <property type="molecule type" value="Genomic_DNA"/>
</dbReference>
<proteinExistence type="inferred from homology"/>
<dbReference type="SUPFAM" id="SSF102645">
    <property type="entry name" value="CoaB-like"/>
    <property type="match status" value="1"/>
</dbReference>
<dbReference type="InterPro" id="IPR003382">
    <property type="entry name" value="Flavoprotein"/>
</dbReference>
<dbReference type="GO" id="GO:0004633">
    <property type="term" value="F:phosphopantothenoylcysteine decarboxylase activity"/>
    <property type="evidence" value="ECO:0007669"/>
    <property type="project" value="UniProtKB-UniRule"/>
</dbReference>
<dbReference type="HOGENOM" id="CLU_033319_0_1_6"/>
<dbReference type="EC" id="4.1.1.36" evidence="3"/>
<comment type="pathway">
    <text evidence="3 4">Cofactor biosynthesis; coenzyme A biosynthesis; CoA from (R)-pantothenate: step 2/5.</text>
</comment>
<keyword evidence="3 4" id="KW-0436">Ligase</keyword>
<feature type="binding site" evidence="3">
    <location>
        <position position="296"/>
    </location>
    <ligand>
        <name>CTP</name>
        <dbReference type="ChEBI" id="CHEBI:37563"/>
    </ligand>
</feature>
<comment type="cofactor">
    <cofactor evidence="3">
        <name>Mg(2+)</name>
        <dbReference type="ChEBI" id="CHEBI:18420"/>
    </cofactor>
</comment>
<dbReference type="GO" id="GO:0010181">
    <property type="term" value="F:FMN binding"/>
    <property type="evidence" value="ECO:0007669"/>
    <property type="project" value="UniProtKB-UniRule"/>
</dbReference>
<dbReference type="UniPathway" id="UPA00241">
    <property type="reaction ID" value="UER00353"/>
</dbReference>
<keyword evidence="3 4" id="KW-0285">Flavoprotein</keyword>
<dbReference type="SUPFAM" id="SSF52507">
    <property type="entry name" value="Homo-oligomeric flavin-containing Cys decarboxylases, HFCD"/>
    <property type="match status" value="1"/>
</dbReference>
<feature type="binding site" evidence="3">
    <location>
        <begin position="279"/>
        <end position="281"/>
    </location>
    <ligand>
        <name>CTP</name>
        <dbReference type="ChEBI" id="CHEBI:37563"/>
    </ligand>
</feature>
<feature type="binding site" evidence="3">
    <location>
        <position position="351"/>
    </location>
    <ligand>
        <name>CTP</name>
        <dbReference type="ChEBI" id="CHEBI:37563"/>
    </ligand>
</feature>
<dbReference type="Proteomes" id="UP000001700">
    <property type="component" value="Chromosome"/>
</dbReference>
<evidence type="ECO:0000313" key="7">
    <source>
        <dbReference type="EMBL" id="ADD79902.1"/>
    </source>
</evidence>
<dbReference type="PANTHER" id="PTHR14359:SF6">
    <property type="entry name" value="PHOSPHOPANTOTHENOYLCYSTEINE DECARBOXYLASE"/>
    <property type="match status" value="1"/>
</dbReference>
<sequence>MSNLKNKNILVGISGGIAAYKVPDLVRRLRKKGAEVRIIMTELAKSFVTPLVLQAISGYPVLQNQNGIIIDRNQKESFIQHIDLGKWADLILLVPATADLLARINIGMANDLLTATCLASCKRIAVVPSMNTQMYQASTTQKNINELRKRGILIWGPNDGEQICGEYGFGRMLEPIQIINLISNLFQYDQDMKGIRVAITAGPTQEKFDSIRFLSNYSSGKMGFAIAQAASERGAKVTLISGPVHLETPPCVKRIDVINSLEMYEEVKKIVENQDIFIGCAAVSDYKPERQYLEEKFKSNLKKIKLTLVKNIDIIRSVGKMIKNRPYTVGFAAEINSEDLISNAHVKKINKNLDLICANNISLKNHGFHTEGNSLYLIWSKERVDFLPYDLKIRISHQLLSKVLLDYEKKNRR</sequence>
<evidence type="ECO:0000256" key="1">
    <source>
        <dbReference type="ARBA" id="ARBA00022793"/>
    </source>
</evidence>
<evidence type="ECO:0000256" key="2">
    <source>
        <dbReference type="ARBA" id="ARBA00023239"/>
    </source>
</evidence>
<evidence type="ECO:0000256" key="3">
    <source>
        <dbReference type="HAMAP-Rule" id="MF_02225"/>
    </source>
</evidence>
<keyword evidence="3" id="KW-0511">Multifunctional enzyme</keyword>
<dbReference type="GO" id="GO:0015937">
    <property type="term" value="P:coenzyme A biosynthetic process"/>
    <property type="evidence" value="ECO:0007669"/>
    <property type="project" value="UniProtKB-UniRule"/>
</dbReference>
<evidence type="ECO:0000259" key="6">
    <source>
        <dbReference type="Pfam" id="PF04127"/>
    </source>
</evidence>
<comment type="function">
    <text evidence="3">Catalyzes two sequential steps in the biosynthesis of coenzyme A. In the first step cysteine is conjugated to 4'-phosphopantothenate to form 4-phosphopantothenoylcysteine. In the second step the latter compound is decarboxylated to form 4'-phosphopantotheine.</text>
</comment>
<accession>D4G7K4</accession>
<dbReference type="eggNOG" id="COG0452">
    <property type="taxonomic scope" value="Bacteria"/>
</dbReference>
<keyword evidence="3" id="KW-0479">Metal-binding</keyword>
<dbReference type="NCBIfam" id="TIGR00521">
    <property type="entry name" value="coaBC_dfp"/>
    <property type="match status" value="1"/>
</dbReference>
<evidence type="ECO:0000313" key="8">
    <source>
        <dbReference type="Proteomes" id="UP000001700"/>
    </source>
</evidence>
<dbReference type="PANTHER" id="PTHR14359">
    <property type="entry name" value="HOMO-OLIGOMERIC FLAVIN CONTAINING CYS DECARBOXYLASE FAMILY"/>
    <property type="match status" value="1"/>
</dbReference>
<dbReference type="InterPro" id="IPR005252">
    <property type="entry name" value="CoaBC"/>
</dbReference>
<dbReference type="OrthoDB" id="9802554at2"/>